<gene>
    <name evidence="2" type="ORF">QE152_g26167</name>
</gene>
<dbReference type="Proteomes" id="UP001458880">
    <property type="component" value="Unassembled WGS sequence"/>
</dbReference>
<proteinExistence type="predicted"/>
<organism evidence="2 3">
    <name type="scientific">Popillia japonica</name>
    <name type="common">Japanese beetle</name>
    <dbReference type="NCBI Taxonomy" id="7064"/>
    <lineage>
        <taxon>Eukaryota</taxon>
        <taxon>Metazoa</taxon>
        <taxon>Ecdysozoa</taxon>
        <taxon>Arthropoda</taxon>
        <taxon>Hexapoda</taxon>
        <taxon>Insecta</taxon>
        <taxon>Pterygota</taxon>
        <taxon>Neoptera</taxon>
        <taxon>Endopterygota</taxon>
        <taxon>Coleoptera</taxon>
        <taxon>Polyphaga</taxon>
        <taxon>Scarabaeiformia</taxon>
        <taxon>Scarabaeidae</taxon>
        <taxon>Rutelinae</taxon>
        <taxon>Popillia</taxon>
    </lineage>
</organism>
<sequence length="108" mass="11981">MSLLLILFFILNVGHFSFHYMTLAAPTCCGPAMLGIEMSSLSGNCPTGVRYVVPVTNMGEHKCHCCESKIVSMIPMKDFHLEMVPLKSYLEQNKLPSCVKLALVNCKQ</sequence>
<feature type="chain" id="PRO_5043688048" evidence="1">
    <location>
        <begin position="17"/>
        <end position="108"/>
    </location>
</feature>
<protein>
    <submittedName>
        <fullName evidence="2">Uncharacterized protein</fullName>
    </submittedName>
</protein>
<feature type="signal peptide" evidence="1">
    <location>
        <begin position="1"/>
        <end position="16"/>
    </location>
</feature>
<reference evidence="2 3" key="1">
    <citation type="journal article" date="2024" name="BMC Genomics">
        <title>De novo assembly and annotation of Popillia japonica's genome with initial clues to its potential as an invasive pest.</title>
        <authorList>
            <person name="Cucini C."/>
            <person name="Boschi S."/>
            <person name="Funari R."/>
            <person name="Cardaioli E."/>
            <person name="Iannotti N."/>
            <person name="Marturano G."/>
            <person name="Paoli F."/>
            <person name="Bruttini M."/>
            <person name="Carapelli A."/>
            <person name="Frati F."/>
            <person name="Nardi F."/>
        </authorList>
    </citation>
    <scope>NUCLEOTIDE SEQUENCE [LARGE SCALE GENOMIC DNA]</scope>
    <source>
        <strain evidence="2">DMR45628</strain>
    </source>
</reference>
<evidence type="ECO:0000313" key="3">
    <source>
        <dbReference type="Proteomes" id="UP001458880"/>
    </source>
</evidence>
<keyword evidence="1" id="KW-0732">Signal</keyword>
<dbReference type="AlphaFoldDB" id="A0AAW1JZ83"/>
<keyword evidence="3" id="KW-1185">Reference proteome</keyword>
<comment type="caution">
    <text evidence="2">The sequence shown here is derived from an EMBL/GenBank/DDBJ whole genome shotgun (WGS) entry which is preliminary data.</text>
</comment>
<evidence type="ECO:0000256" key="1">
    <source>
        <dbReference type="SAM" id="SignalP"/>
    </source>
</evidence>
<evidence type="ECO:0000313" key="2">
    <source>
        <dbReference type="EMBL" id="KAK9710186.1"/>
    </source>
</evidence>
<name>A0AAW1JZ83_POPJA</name>
<dbReference type="EMBL" id="JASPKY010000297">
    <property type="protein sequence ID" value="KAK9710186.1"/>
    <property type="molecule type" value="Genomic_DNA"/>
</dbReference>
<accession>A0AAW1JZ83</accession>